<dbReference type="EC" id="2.5.1.129" evidence="5"/>
<evidence type="ECO:0000256" key="4">
    <source>
        <dbReference type="ARBA" id="ARBA00022679"/>
    </source>
</evidence>
<feature type="binding site" evidence="5">
    <location>
        <begin position="91"/>
        <end position="94"/>
    </location>
    <ligand>
        <name>FMN</name>
        <dbReference type="ChEBI" id="CHEBI:58210"/>
    </ligand>
</feature>
<evidence type="ECO:0000256" key="6">
    <source>
        <dbReference type="SAM" id="MobiDB-lite"/>
    </source>
</evidence>
<dbReference type="NCBIfam" id="TIGR00421">
    <property type="entry name" value="ubiX_pad"/>
    <property type="match status" value="1"/>
</dbReference>
<comment type="subunit">
    <text evidence="5">Homododecamer.</text>
</comment>
<dbReference type="NCBIfam" id="NF004685">
    <property type="entry name" value="PRK06029.1"/>
    <property type="match status" value="1"/>
</dbReference>
<keyword evidence="5" id="KW-0058">Aromatic hydrocarbons catabolism</keyword>
<dbReference type="EMBL" id="JBHSPW010000001">
    <property type="protein sequence ID" value="MFC5891769.1"/>
    <property type="molecule type" value="Genomic_DNA"/>
</dbReference>
<evidence type="ECO:0000313" key="9">
    <source>
        <dbReference type="Proteomes" id="UP001596241"/>
    </source>
</evidence>
<dbReference type="InterPro" id="IPR036551">
    <property type="entry name" value="Flavin_trans-like"/>
</dbReference>
<dbReference type="RefSeq" id="WP_345080916.1">
    <property type="nucleotide sequence ID" value="NZ_BAAAWG010000006.1"/>
</dbReference>
<comment type="function">
    <text evidence="5">Involved in the non-oxidative decarboxylation and detoxification of phenolic derivatives. Flavin prenyltransferase that catalyzes the synthesis of the prenylated FMN cofactor (prenyl-FMN) for phenolic acid decarboxylase.</text>
</comment>
<dbReference type="Pfam" id="PF02441">
    <property type="entry name" value="Flavoprotein"/>
    <property type="match status" value="1"/>
</dbReference>
<dbReference type="HAMAP" id="MF_01984">
    <property type="entry name" value="ubiX_pad"/>
    <property type="match status" value="1"/>
</dbReference>
<proteinExistence type="inferred from homology"/>
<keyword evidence="3 5" id="KW-0288">FMN</keyword>
<feature type="domain" description="Flavoprotein" evidence="7">
    <location>
        <begin position="6"/>
        <end position="176"/>
    </location>
</feature>
<feature type="binding site" evidence="5">
    <location>
        <position position="126"/>
    </location>
    <ligand>
        <name>FMN</name>
        <dbReference type="ChEBI" id="CHEBI:58210"/>
    </ligand>
</feature>
<name>A0ABW1FF13_9ACTN</name>
<keyword evidence="4 5" id="KW-0808">Transferase</keyword>
<dbReference type="HAMAP" id="MF_01986">
    <property type="entry name" value="ubiX_pad_yclB"/>
    <property type="match status" value="1"/>
</dbReference>
<comment type="caution">
    <text evidence="8">The sequence shown here is derived from an EMBL/GenBank/DDBJ whole genome shotgun (WGS) entry which is preliminary data.</text>
</comment>
<comment type="similarity">
    <text evidence="5">Belongs to the UbiX/PAD1 family. YclB subfamily.</text>
</comment>
<feature type="region of interest" description="Disordered" evidence="6">
    <location>
        <begin position="202"/>
        <end position="224"/>
    </location>
</feature>
<dbReference type="SUPFAM" id="SSF52507">
    <property type="entry name" value="Homo-oligomeric flavin-containing Cys decarboxylases, HFCD"/>
    <property type="match status" value="1"/>
</dbReference>
<keyword evidence="9" id="KW-1185">Reference proteome</keyword>
<dbReference type="InterPro" id="IPR032901">
    <property type="entry name" value="UbiX_pad_YclB"/>
</dbReference>
<keyword evidence="5" id="KW-0216">Detoxification</keyword>
<feature type="binding site" evidence="5">
    <location>
        <position position="40"/>
    </location>
    <ligand>
        <name>FMN</name>
        <dbReference type="ChEBI" id="CHEBI:58210"/>
    </ligand>
</feature>
<dbReference type="PANTHER" id="PTHR43374">
    <property type="entry name" value="FLAVIN PRENYLTRANSFERASE"/>
    <property type="match status" value="1"/>
</dbReference>
<sequence>MTRPTRIIVAMSGATGAPFGVRLLEALHDLPEVETHLVLSTWARTTVELESSRTVREVIELADVHHKPGEQGSVLSSGSFRTDGMAVVPCSMKTLAAIRTGYADNLITRAADVVLKERRRLVLVPRETPLSEIHLDHMLALSRAGARIVPPMPAFYNNPRTLDDMVDHTVARILDQFGLPAPTARRWQGIAHARRGAVSAAATDLPRLDATGDRGTADTSEPAP</sequence>
<keyword evidence="2 5" id="KW-0285">Flavoprotein</keyword>
<evidence type="ECO:0000256" key="5">
    <source>
        <dbReference type="HAMAP-Rule" id="MF_01986"/>
    </source>
</evidence>
<dbReference type="PANTHER" id="PTHR43374:SF1">
    <property type="entry name" value="FLAVIN PRENYLTRANSFERASE PAD1, MITOCHONDRIAL"/>
    <property type="match status" value="1"/>
</dbReference>
<protein>
    <recommendedName>
        <fullName evidence="5">Probable UbiX-like flavin prenyltransferase</fullName>
        <ecNumber evidence="5">2.5.1.129</ecNumber>
    </recommendedName>
    <alternativeName>
        <fullName evidence="5">Phenolic acid decarboxylase subunit B</fullName>
        <shortName evidence="5">PAD</shortName>
    </alternativeName>
</protein>
<reference evidence="9" key="1">
    <citation type="journal article" date="2019" name="Int. J. Syst. Evol. Microbiol.">
        <title>The Global Catalogue of Microorganisms (GCM) 10K type strain sequencing project: providing services to taxonomists for standard genome sequencing and annotation.</title>
        <authorList>
            <consortium name="The Broad Institute Genomics Platform"/>
            <consortium name="The Broad Institute Genome Sequencing Center for Infectious Disease"/>
            <person name="Wu L."/>
            <person name="Ma J."/>
        </authorList>
    </citation>
    <scope>NUCLEOTIDE SEQUENCE [LARGE SCALE GENOMIC DNA]</scope>
    <source>
        <strain evidence="9">CGMCC 1.15809</strain>
    </source>
</reference>
<evidence type="ECO:0000313" key="8">
    <source>
        <dbReference type="EMBL" id="MFC5891769.1"/>
    </source>
</evidence>
<dbReference type="Gene3D" id="3.40.50.1950">
    <property type="entry name" value="Flavin prenyltransferase-like"/>
    <property type="match status" value="1"/>
</dbReference>
<evidence type="ECO:0000256" key="2">
    <source>
        <dbReference type="ARBA" id="ARBA00022630"/>
    </source>
</evidence>
<comment type="catalytic activity">
    <reaction evidence="5">
        <text>dimethylallyl phosphate + FMNH2 = prenylated FMNH2 + phosphate</text>
        <dbReference type="Rhea" id="RHEA:37743"/>
        <dbReference type="ChEBI" id="CHEBI:43474"/>
        <dbReference type="ChEBI" id="CHEBI:57618"/>
        <dbReference type="ChEBI" id="CHEBI:87467"/>
        <dbReference type="ChEBI" id="CHEBI:88052"/>
        <dbReference type="EC" id="2.5.1.129"/>
    </reaction>
</comment>
<keyword evidence="1 5" id="KW-0637">Prenyltransferase</keyword>
<evidence type="ECO:0000256" key="3">
    <source>
        <dbReference type="ARBA" id="ARBA00022643"/>
    </source>
</evidence>
<accession>A0ABW1FF13</accession>
<dbReference type="GO" id="GO:0106141">
    <property type="term" value="F:flavin prenyltransferase activity"/>
    <property type="evidence" value="ECO:0007669"/>
    <property type="project" value="UniProtKB-EC"/>
</dbReference>
<gene>
    <name evidence="8" type="ORF">ACFP3M_02885</name>
</gene>
<evidence type="ECO:0000256" key="1">
    <source>
        <dbReference type="ARBA" id="ARBA00022602"/>
    </source>
</evidence>
<feature type="compositionally biased region" description="Basic and acidic residues" evidence="6">
    <location>
        <begin position="206"/>
        <end position="216"/>
    </location>
</feature>
<dbReference type="InterPro" id="IPR004507">
    <property type="entry name" value="UbiX-like"/>
</dbReference>
<evidence type="ECO:0000259" key="7">
    <source>
        <dbReference type="Pfam" id="PF02441"/>
    </source>
</evidence>
<feature type="binding site" evidence="5">
    <location>
        <begin position="13"/>
        <end position="15"/>
    </location>
    <ligand>
        <name>FMN</name>
        <dbReference type="ChEBI" id="CHEBI:58210"/>
    </ligand>
</feature>
<dbReference type="Proteomes" id="UP001596241">
    <property type="component" value="Unassembled WGS sequence"/>
</dbReference>
<organism evidence="8 9">
    <name type="scientific">Streptomyces ramulosus</name>
    <dbReference type="NCBI Taxonomy" id="47762"/>
    <lineage>
        <taxon>Bacteria</taxon>
        <taxon>Bacillati</taxon>
        <taxon>Actinomycetota</taxon>
        <taxon>Actinomycetes</taxon>
        <taxon>Kitasatosporales</taxon>
        <taxon>Streptomycetaceae</taxon>
        <taxon>Streptomyces</taxon>
    </lineage>
</organism>
<dbReference type="InterPro" id="IPR003382">
    <property type="entry name" value="Flavoprotein"/>
</dbReference>